<dbReference type="Proteomes" id="UP001157439">
    <property type="component" value="Unassembled WGS sequence"/>
</dbReference>
<dbReference type="RefSeq" id="WP_095498079.1">
    <property type="nucleotide sequence ID" value="NZ_BSPO01000001.1"/>
</dbReference>
<dbReference type="InterPro" id="IPR013991">
    <property type="entry name" value="PhnaA_N_proteobac"/>
</dbReference>
<feature type="domain" description="PhnA protein N-terminal proteobacterial" evidence="1">
    <location>
        <begin position="6"/>
        <end position="52"/>
    </location>
</feature>
<organism evidence="2 3">
    <name type="scientific">Paraferrimonas haliotis</name>
    <dbReference type="NCBI Taxonomy" id="2013866"/>
    <lineage>
        <taxon>Bacteria</taxon>
        <taxon>Pseudomonadati</taxon>
        <taxon>Pseudomonadota</taxon>
        <taxon>Gammaproteobacteria</taxon>
        <taxon>Alteromonadales</taxon>
        <taxon>Ferrimonadaceae</taxon>
        <taxon>Paraferrimonas</taxon>
    </lineage>
</organism>
<dbReference type="SUPFAM" id="SSF82057">
    <property type="entry name" value="Prokaryotic SH3-related domain"/>
    <property type="match status" value="1"/>
</dbReference>
<accession>A0AA37WVV0</accession>
<name>A0AA37WVV0_9GAMM</name>
<reference evidence="2 3" key="1">
    <citation type="journal article" date="2014" name="Int. J. Syst. Evol. Microbiol.">
        <title>Complete genome sequence of Corynebacterium casei LMG S-19264T (=DSM 44701T), isolated from a smear-ripened cheese.</title>
        <authorList>
            <consortium name="US DOE Joint Genome Institute (JGI-PGF)"/>
            <person name="Walter F."/>
            <person name="Albersmeier A."/>
            <person name="Kalinowski J."/>
            <person name="Ruckert C."/>
        </authorList>
    </citation>
    <scope>NUCLEOTIDE SEQUENCE [LARGE SCALE GENOMIC DNA]</scope>
    <source>
        <strain evidence="2 3">NBRC 112785</strain>
    </source>
</reference>
<keyword evidence="3" id="KW-1185">Reference proteome</keyword>
<evidence type="ECO:0000313" key="2">
    <source>
        <dbReference type="EMBL" id="GLS82532.1"/>
    </source>
</evidence>
<protein>
    <submittedName>
        <fullName evidence="2">PhnA protein</fullName>
    </submittedName>
</protein>
<dbReference type="Gene3D" id="2.30.30.40">
    <property type="entry name" value="SH3 Domains"/>
    <property type="match status" value="1"/>
</dbReference>
<gene>
    <name evidence="2" type="ORF">GCM10007894_05090</name>
</gene>
<sequence>MSVEVTLMQRADSKCELCGADKILSVYPVPASAADDAEHSVLACDTCQAQLTSPDLVDANHWRCLNDSMWSQTAAVQVVAWRQLKVLTEKGETWAQDLLDMLYLEPDTQAWAEAGYEEPEDDDTEPTLDCNGARLSEGDTVHLMKDLVVKGANFTAKRGTPVRNISLTSNPLHIEGRVNGTRIVIISDYVKRSTLAERQ</sequence>
<dbReference type="Pfam" id="PF03831">
    <property type="entry name" value="YjdM"/>
    <property type="match status" value="1"/>
</dbReference>
<proteinExistence type="predicted"/>
<evidence type="ECO:0000259" key="1">
    <source>
        <dbReference type="SMART" id="SM00782"/>
    </source>
</evidence>
<dbReference type="InterPro" id="IPR013988">
    <property type="entry name" value="YjdM_C"/>
</dbReference>
<dbReference type="AlphaFoldDB" id="A0AA37WVV0"/>
<dbReference type="SMART" id="SM00782">
    <property type="entry name" value="PhnA_Zn_Ribbon"/>
    <property type="match status" value="1"/>
</dbReference>
<dbReference type="EMBL" id="BSPO01000001">
    <property type="protein sequence ID" value="GLS82532.1"/>
    <property type="molecule type" value="Genomic_DNA"/>
</dbReference>
<comment type="caution">
    <text evidence="2">The sequence shown here is derived from an EMBL/GenBank/DDBJ whole genome shotgun (WGS) entry which is preliminary data.</text>
</comment>
<evidence type="ECO:0000313" key="3">
    <source>
        <dbReference type="Proteomes" id="UP001157439"/>
    </source>
</evidence>